<feature type="compositionally biased region" description="Low complexity" evidence="1">
    <location>
        <begin position="172"/>
        <end position="181"/>
    </location>
</feature>
<evidence type="ECO:0000256" key="1">
    <source>
        <dbReference type="SAM" id="MobiDB-lite"/>
    </source>
</evidence>
<dbReference type="Proteomes" id="UP001148786">
    <property type="component" value="Unassembled WGS sequence"/>
</dbReference>
<dbReference type="AlphaFoldDB" id="A0A9W8N0X0"/>
<feature type="region of interest" description="Disordered" evidence="1">
    <location>
        <begin position="1"/>
        <end position="92"/>
    </location>
</feature>
<dbReference type="OrthoDB" id="10560312at2759"/>
<organism evidence="2 3">
    <name type="scientific">Agrocybe chaxingu</name>
    <dbReference type="NCBI Taxonomy" id="84603"/>
    <lineage>
        <taxon>Eukaryota</taxon>
        <taxon>Fungi</taxon>
        <taxon>Dikarya</taxon>
        <taxon>Basidiomycota</taxon>
        <taxon>Agaricomycotina</taxon>
        <taxon>Agaricomycetes</taxon>
        <taxon>Agaricomycetidae</taxon>
        <taxon>Agaricales</taxon>
        <taxon>Agaricineae</taxon>
        <taxon>Strophariaceae</taxon>
        <taxon>Agrocybe</taxon>
    </lineage>
</organism>
<feature type="compositionally biased region" description="Low complexity" evidence="1">
    <location>
        <begin position="255"/>
        <end position="272"/>
    </location>
</feature>
<reference evidence="2" key="1">
    <citation type="submission" date="2022-07" db="EMBL/GenBank/DDBJ databases">
        <title>Genome Sequence of Agrocybe chaxingu.</title>
        <authorList>
            <person name="Buettner E."/>
        </authorList>
    </citation>
    <scope>NUCLEOTIDE SEQUENCE</scope>
    <source>
        <strain evidence="2">MP-N11</strain>
    </source>
</reference>
<dbReference type="EMBL" id="JANKHO010000049">
    <property type="protein sequence ID" value="KAJ3516591.1"/>
    <property type="molecule type" value="Genomic_DNA"/>
</dbReference>
<evidence type="ECO:0000313" key="2">
    <source>
        <dbReference type="EMBL" id="KAJ3516591.1"/>
    </source>
</evidence>
<gene>
    <name evidence="2" type="ORF">NLJ89_g1024</name>
</gene>
<proteinExistence type="predicted"/>
<feature type="compositionally biased region" description="Polar residues" evidence="1">
    <location>
        <begin position="32"/>
        <end position="43"/>
    </location>
</feature>
<feature type="compositionally biased region" description="Basic and acidic residues" evidence="1">
    <location>
        <begin position="161"/>
        <end position="171"/>
    </location>
</feature>
<feature type="region of interest" description="Disordered" evidence="1">
    <location>
        <begin position="149"/>
        <end position="194"/>
    </location>
</feature>
<keyword evidence="3" id="KW-1185">Reference proteome</keyword>
<sequence>MSRYDVSPDYPQEHDTSHTRVTAWLRGVALSENETSANTSNPDNAPVRASSLEDRWRSRAHRRLRGRPFQNYHSPVNDSSDSSRRYTSSNEGVSEVFPPYVRSHTPLLVACSSPTPTLATLSPSSIHNLDSGGREVFLPYVAMDWDSEPAQVRSPSEENIDESKPLERRTSEASTSLVSSSHNDNTSELPRLAHCPWSPSSEASFYAQQSAYYVPGDASSSEGDSPPPDYSSPSPRCATPATAMLSRFPLPPSTSPSTTCSPSRRRPQSSGREGARGGRIPPTHQRGGSSGQWLHSSRP</sequence>
<protein>
    <submittedName>
        <fullName evidence="2">Uncharacterized protein</fullName>
    </submittedName>
</protein>
<name>A0A9W8N0X0_9AGAR</name>
<feature type="region of interest" description="Disordered" evidence="1">
    <location>
        <begin position="215"/>
        <end position="299"/>
    </location>
</feature>
<feature type="compositionally biased region" description="Low complexity" evidence="1">
    <location>
        <begin position="215"/>
        <end position="224"/>
    </location>
</feature>
<comment type="caution">
    <text evidence="2">The sequence shown here is derived from an EMBL/GenBank/DDBJ whole genome shotgun (WGS) entry which is preliminary data.</text>
</comment>
<accession>A0A9W8N0X0</accession>
<evidence type="ECO:0000313" key="3">
    <source>
        <dbReference type="Proteomes" id="UP001148786"/>
    </source>
</evidence>